<comment type="subcellular location">
    <subcellularLocation>
        <location evidence="1">Cell membrane</location>
        <topology evidence="1">Multi-pass membrane protein</topology>
    </subcellularLocation>
</comment>
<name>A0ABN7PY05_9BURK</name>
<gene>
    <name evidence="8" type="primary">lplT_2</name>
    <name evidence="8" type="ORF">LMG26411_00878</name>
</gene>
<feature type="transmembrane region" description="Helical" evidence="7">
    <location>
        <begin position="317"/>
        <end position="336"/>
    </location>
</feature>
<reference evidence="8 9" key="1">
    <citation type="submission" date="2021-03" db="EMBL/GenBank/DDBJ databases">
        <authorList>
            <person name="Peeters C."/>
        </authorList>
    </citation>
    <scope>NUCLEOTIDE SEQUENCE [LARGE SCALE GENOMIC DNA]</scope>
    <source>
        <strain evidence="8 9">LMG 26411</strain>
    </source>
</reference>
<sequence length="492" mass="53073">MTVRQTARRPGAKHATQFDKAAAQGPLQQTMATPMGVALPIAHAERDGDKVESMKKGFYTIMAAQFFSSLADNALLIAAIALLTELHSPQWMTPLLKLFFVLSYVILAAFVGAFADSMPKGRVMLITNAIKIVGCAIMMFGLHPLLAYGVVGFGAAAYSPAKYGILTELLPPEKLVMANGWIEGLTVGSIILGTVVGGALISVHISQVLLRFDIPYFDTGINTPAEAAMVVIMLFYVIAAIFNLFIPDTGARYPQQEKNPIKLIAEFGDCFVALWRDKLGQISLAVTTLFWGVGATLQFIVLKWAEKSLGLNLSQGALLQAVVAVGVAVGAIMAAARIPLRKSLSVLPFGVAMGATVMLMAFYTKDAMPQVMVDLLGLHMPLYMAIAYVFLMIVGAMSGYFVVPMNALLQHRGHVLLSAGHSIAVQNFNENVSVLLMLCLYALLIKLNVPIGLVIVALGLFICITMALVMKVHKYNVRTFNSLAMIGEDKHH</sequence>
<feature type="transmembrane region" description="Helical" evidence="7">
    <location>
        <begin position="185"/>
        <end position="207"/>
    </location>
</feature>
<evidence type="ECO:0000256" key="1">
    <source>
        <dbReference type="ARBA" id="ARBA00004651"/>
    </source>
</evidence>
<evidence type="ECO:0000313" key="9">
    <source>
        <dbReference type="Proteomes" id="UP000672657"/>
    </source>
</evidence>
<protein>
    <submittedName>
        <fullName evidence="8">Lysophospholipid transporter LplT</fullName>
    </submittedName>
</protein>
<dbReference type="InterPro" id="IPR036259">
    <property type="entry name" value="MFS_trans_sf"/>
</dbReference>
<feature type="transmembrane region" description="Helical" evidence="7">
    <location>
        <begin position="343"/>
        <end position="363"/>
    </location>
</feature>
<feature type="transmembrane region" description="Helical" evidence="7">
    <location>
        <begin position="227"/>
        <end position="246"/>
    </location>
</feature>
<proteinExistence type="predicted"/>
<evidence type="ECO:0000256" key="5">
    <source>
        <dbReference type="ARBA" id="ARBA00022989"/>
    </source>
</evidence>
<evidence type="ECO:0000256" key="6">
    <source>
        <dbReference type="ARBA" id="ARBA00023136"/>
    </source>
</evidence>
<dbReference type="PANTHER" id="PTHR43266:SF2">
    <property type="entry name" value="MAJOR FACILITATOR SUPERFAMILY (MFS) PROFILE DOMAIN-CONTAINING PROTEIN"/>
    <property type="match status" value="1"/>
</dbReference>
<dbReference type="Proteomes" id="UP000672657">
    <property type="component" value="Unassembled WGS sequence"/>
</dbReference>
<feature type="transmembrane region" description="Helical" evidence="7">
    <location>
        <begin position="122"/>
        <end position="140"/>
    </location>
</feature>
<keyword evidence="5 7" id="KW-1133">Transmembrane helix</keyword>
<keyword evidence="4 7" id="KW-0812">Transmembrane</keyword>
<feature type="transmembrane region" description="Helical" evidence="7">
    <location>
        <begin position="58"/>
        <end position="83"/>
    </location>
</feature>
<dbReference type="PANTHER" id="PTHR43266">
    <property type="entry name" value="MACROLIDE-EFFLUX PROTEIN"/>
    <property type="match status" value="1"/>
</dbReference>
<evidence type="ECO:0000256" key="4">
    <source>
        <dbReference type="ARBA" id="ARBA00022692"/>
    </source>
</evidence>
<keyword evidence="6 7" id="KW-0472">Membrane</keyword>
<feature type="transmembrane region" description="Helical" evidence="7">
    <location>
        <begin position="383"/>
        <end position="403"/>
    </location>
</feature>
<feature type="transmembrane region" description="Helical" evidence="7">
    <location>
        <begin position="146"/>
        <end position="165"/>
    </location>
</feature>
<comment type="caution">
    <text evidence="8">The sequence shown here is derived from an EMBL/GenBank/DDBJ whole genome shotgun (WGS) entry which is preliminary data.</text>
</comment>
<feature type="transmembrane region" description="Helical" evidence="7">
    <location>
        <begin position="451"/>
        <end position="470"/>
    </location>
</feature>
<keyword evidence="3" id="KW-1003">Cell membrane</keyword>
<dbReference type="Gene3D" id="1.20.1250.20">
    <property type="entry name" value="MFS general substrate transporter like domains"/>
    <property type="match status" value="1"/>
</dbReference>
<accession>A0ABN7PY05</accession>
<dbReference type="EMBL" id="CAJPVI010000003">
    <property type="protein sequence ID" value="CAG2133843.1"/>
    <property type="molecule type" value="Genomic_DNA"/>
</dbReference>
<dbReference type="SUPFAM" id="SSF103473">
    <property type="entry name" value="MFS general substrate transporter"/>
    <property type="match status" value="1"/>
</dbReference>
<organism evidence="8 9">
    <name type="scientific">Cupriavidus numazuensis</name>
    <dbReference type="NCBI Taxonomy" id="221992"/>
    <lineage>
        <taxon>Bacteria</taxon>
        <taxon>Pseudomonadati</taxon>
        <taxon>Pseudomonadota</taxon>
        <taxon>Betaproteobacteria</taxon>
        <taxon>Burkholderiales</taxon>
        <taxon>Burkholderiaceae</taxon>
        <taxon>Cupriavidus</taxon>
    </lineage>
</organism>
<feature type="transmembrane region" description="Helical" evidence="7">
    <location>
        <begin position="95"/>
        <end position="115"/>
    </location>
</feature>
<evidence type="ECO:0000313" key="8">
    <source>
        <dbReference type="EMBL" id="CAG2133843.1"/>
    </source>
</evidence>
<keyword evidence="2" id="KW-0813">Transport</keyword>
<evidence type="ECO:0000256" key="2">
    <source>
        <dbReference type="ARBA" id="ARBA00022448"/>
    </source>
</evidence>
<evidence type="ECO:0000256" key="7">
    <source>
        <dbReference type="SAM" id="Phobius"/>
    </source>
</evidence>
<evidence type="ECO:0000256" key="3">
    <source>
        <dbReference type="ARBA" id="ARBA00022475"/>
    </source>
</evidence>
<dbReference type="Pfam" id="PF07690">
    <property type="entry name" value="MFS_1"/>
    <property type="match status" value="1"/>
</dbReference>
<dbReference type="NCBIfam" id="NF008397">
    <property type="entry name" value="PRK11195.1"/>
    <property type="match status" value="1"/>
</dbReference>
<keyword evidence="9" id="KW-1185">Reference proteome</keyword>
<dbReference type="InterPro" id="IPR011701">
    <property type="entry name" value="MFS"/>
</dbReference>
<feature type="transmembrane region" description="Helical" evidence="7">
    <location>
        <begin position="284"/>
        <end position="305"/>
    </location>
</feature>